<dbReference type="FunFam" id="3.40.1120.10:FF:000001">
    <property type="entry name" value="Ribosomal protein L15"/>
    <property type="match status" value="1"/>
</dbReference>
<dbReference type="PANTHER" id="PTHR11847">
    <property type="entry name" value="RIBOSOMAL PROTEIN L15"/>
    <property type="match status" value="1"/>
</dbReference>
<proteinExistence type="inferred from homology"/>
<gene>
    <name evidence="5" type="ORF">RFI_06307</name>
</gene>
<organism evidence="5 6">
    <name type="scientific">Reticulomyxa filosa</name>
    <dbReference type="NCBI Taxonomy" id="46433"/>
    <lineage>
        <taxon>Eukaryota</taxon>
        <taxon>Sar</taxon>
        <taxon>Rhizaria</taxon>
        <taxon>Retaria</taxon>
        <taxon>Foraminifera</taxon>
        <taxon>Monothalamids</taxon>
        <taxon>Reticulomyxidae</taxon>
        <taxon>Reticulomyxa</taxon>
    </lineage>
</organism>
<protein>
    <recommendedName>
        <fullName evidence="4">Ribosomal protein L15</fullName>
    </recommendedName>
</protein>
<name>X6NY59_RETFI</name>
<comment type="similarity">
    <text evidence="1 4">Belongs to the eukaryotic ribosomal protein eL15 family.</text>
</comment>
<sequence>MSLQTKFYRVGTLTRKQRYGLSRRDIALKKKKRKGKKTVYGGYKYISELWKKKQSDVLRFLKRIRAWNYRQLPRVHRTTRPTRPDKAHMLGYKRVPGFVVYRVRVKRGGRRRPNRKGVVYGKPANQGINQLKNTKNLRSIAEERVGKIAANLRVLNSYHVTEDGSYKWYEVILVDPRHKVDFYDKKIFLLHENSHIFLKFTEDYAEKVIWHTKKDHQCDPTGNEDKEHNCGDIVKRSKRQKTKREKRNSFIELPFEDLFFVFLCSCRVTPYFDWKLFQWIIVKIKID</sequence>
<dbReference type="PANTHER" id="PTHR11847:SF4">
    <property type="entry name" value="LARGE RIBOSOMAL SUBUNIT PROTEIN EL15"/>
    <property type="match status" value="1"/>
</dbReference>
<keyword evidence="2 4" id="KW-0689">Ribosomal protein</keyword>
<keyword evidence="6" id="KW-1185">Reference proteome</keyword>
<evidence type="ECO:0000313" key="6">
    <source>
        <dbReference type="Proteomes" id="UP000023152"/>
    </source>
</evidence>
<dbReference type="GO" id="GO:0002181">
    <property type="term" value="P:cytoplasmic translation"/>
    <property type="evidence" value="ECO:0007669"/>
    <property type="project" value="TreeGrafter"/>
</dbReference>
<comment type="caution">
    <text evidence="5">The sequence shown here is derived from an EMBL/GenBank/DDBJ whole genome shotgun (WGS) entry which is preliminary data.</text>
</comment>
<dbReference type="AlphaFoldDB" id="X6NY59"/>
<evidence type="ECO:0000256" key="4">
    <source>
        <dbReference type="RuleBase" id="RU000663"/>
    </source>
</evidence>
<dbReference type="SUPFAM" id="SSF54189">
    <property type="entry name" value="Ribosomal proteins S24e, L23 and L15e"/>
    <property type="match status" value="1"/>
</dbReference>
<reference evidence="5 6" key="1">
    <citation type="journal article" date="2013" name="Curr. Biol.">
        <title>The Genome of the Foraminiferan Reticulomyxa filosa.</title>
        <authorList>
            <person name="Glockner G."/>
            <person name="Hulsmann N."/>
            <person name="Schleicher M."/>
            <person name="Noegel A.A."/>
            <person name="Eichinger L."/>
            <person name="Gallinger C."/>
            <person name="Pawlowski J."/>
            <person name="Sierra R."/>
            <person name="Euteneuer U."/>
            <person name="Pillet L."/>
            <person name="Moustafa A."/>
            <person name="Platzer M."/>
            <person name="Groth M."/>
            <person name="Szafranski K."/>
            <person name="Schliwa M."/>
        </authorList>
    </citation>
    <scope>NUCLEOTIDE SEQUENCE [LARGE SCALE GENOMIC DNA]</scope>
</reference>
<dbReference type="InterPro" id="IPR000439">
    <property type="entry name" value="Ribosomal_eL15"/>
</dbReference>
<dbReference type="InterPro" id="IPR024794">
    <property type="entry name" value="Rbsml_eL15_core_dom_sf"/>
</dbReference>
<dbReference type="GO" id="GO:0003735">
    <property type="term" value="F:structural constituent of ribosome"/>
    <property type="evidence" value="ECO:0007669"/>
    <property type="project" value="InterPro"/>
</dbReference>
<evidence type="ECO:0000256" key="2">
    <source>
        <dbReference type="ARBA" id="ARBA00022980"/>
    </source>
</evidence>
<accession>X6NY59</accession>
<evidence type="ECO:0000256" key="3">
    <source>
        <dbReference type="ARBA" id="ARBA00023274"/>
    </source>
</evidence>
<dbReference type="Gene3D" id="3.40.1120.10">
    <property type="entry name" value="Ribosomal protein l15e"/>
    <property type="match status" value="1"/>
</dbReference>
<dbReference type="InterPro" id="IPR012678">
    <property type="entry name" value="Ribosomal_uL23/eL15/eS24_sf"/>
</dbReference>
<dbReference type="GO" id="GO:0003723">
    <property type="term" value="F:RNA binding"/>
    <property type="evidence" value="ECO:0007669"/>
    <property type="project" value="TreeGrafter"/>
</dbReference>
<dbReference type="GO" id="GO:0022625">
    <property type="term" value="C:cytosolic large ribosomal subunit"/>
    <property type="evidence" value="ECO:0007669"/>
    <property type="project" value="TreeGrafter"/>
</dbReference>
<dbReference type="Pfam" id="PF00827">
    <property type="entry name" value="Ribosomal_L15e"/>
    <property type="match status" value="1"/>
</dbReference>
<keyword evidence="3 4" id="KW-0687">Ribonucleoprotein</keyword>
<dbReference type="OrthoDB" id="10255148at2759"/>
<evidence type="ECO:0000256" key="1">
    <source>
        <dbReference type="ARBA" id="ARBA00006857"/>
    </source>
</evidence>
<dbReference type="Proteomes" id="UP000023152">
    <property type="component" value="Unassembled WGS sequence"/>
</dbReference>
<dbReference type="EMBL" id="ASPP01005298">
    <property type="protein sequence ID" value="ETO30813.1"/>
    <property type="molecule type" value="Genomic_DNA"/>
</dbReference>
<evidence type="ECO:0000313" key="5">
    <source>
        <dbReference type="EMBL" id="ETO30813.1"/>
    </source>
</evidence>
<dbReference type="SMART" id="SM01384">
    <property type="entry name" value="Ribosomal_L15e"/>
    <property type="match status" value="1"/>
</dbReference>